<organism evidence="3 4">
    <name type="scientific">Hymenobacter aranciens</name>
    <dbReference type="NCBI Taxonomy" id="3063996"/>
    <lineage>
        <taxon>Bacteria</taxon>
        <taxon>Pseudomonadati</taxon>
        <taxon>Bacteroidota</taxon>
        <taxon>Cytophagia</taxon>
        <taxon>Cytophagales</taxon>
        <taxon>Hymenobacteraceae</taxon>
        <taxon>Hymenobacter</taxon>
    </lineage>
</organism>
<feature type="chain" id="PRO_5047493011" description="Lipoprotein" evidence="2">
    <location>
        <begin position="20"/>
        <end position="167"/>
    </location>
</feature>
<dbReference type="PROSITE" id="PS51257">
    <property type="entry name" value="PROKAR_LIPOPROTEIN"/>
    <property type="match status" value="1"/>
</dbReference>
<dbReference type="RefSeq" id="WP_305006934.1">
    <property type="nucleotide sequence ID" value="NZ_JAUQSY010000008.1"/>
</dbReference>
<evidence type="ECO:0008006" key="5">
    <source>
        <dbReference type="Google" id="ProtNLM"/>
    </source>
</evidence>
<accession>A0ABT9BD36</accession>
<sequence length="167" mass="16893">MNFLRLPALGLLLTLAACSSDKKDDPAPATPATPAAGLRWTEGGTTYTATQPLFYVVATTNMVSISGSHTASGVTRSIGINVPQAVGTYSLNAPASGTAINMGMYTVVGNGTTGIYAASGPSQGSGTVTITSISPTSVVGTFSLRADDRGTPVTSKTISEGQFNLTK</sequence>
<feature type="signal peptide" evidence="2">
    <location>
        <begin position="1"/>
        <end position="19"/>
    </location>
</feature>
<keyword evidence="4" id="KW-1185">Reference proteome</keyword>
<reference evidence="3" key="1">
    <citation type="submission" date="2023-07" db="EMBL/GenBank/DDBJ databases">
        <authorList>
            <person name="Kim M.K."/>
        </authorList>
    </citation>
    <scope>NUCLEOTIDE SEQUENCE</scope>
    <source>
        <strain evidence="3">ASUV-10-1</strain>
    </source>
</reference>
<dbReference type="Proteomes" id="UP001176429">
    <property type="component" value="Unassembled WGS sequence"/>
</dbReference>
<gene>
    <name evidence="3" type="ORF">Q5H93_12820</name>
</gene>
<evidence type="ECO:0000256" key="1">
    <source>
        <dbReference type="SAM" id="MobiDB-lite"/>
    </source>
</evidence>
<feature type="region of interest" description="Disordered" evidence="1">
    <location>
        <begin position="20"/>
        <end position="40"/>
    </location>
</feature>
<protein>
    <recommendedName>
        <fullName evidence="5">Lipoprotein</fullName>
    </recommendedName>
</protein>
<proteinExistence type="predicted"/>
<dbReference type="EMBL" id="JAUQSY010000008">
    <property type="protein sequence ID" value="MDO7875619.1"/>
    <property type="molecule type" value="Genomic_DNA"/>
</dbReference>
<name>A0ABT9BD36_9BACT</name>
<evidence type="ECO:0000313" key="4">
    <source>
        <dbReference type="Proteomes" id="UP001176429"/>
    </source>
</evidence>
<comment type="caution">
    <text evidence="3">The sequence shown here is derived from an EMBL/GenBank/DDBJ whole genome shotgun (WGS) entry which is preliminary data.</text>
</comment>
<keyword evidence="2" id="KW-0732">Signal</keyword>
<evidence type="ECO:0000256" key="2">
    <source>
        <dbReference type="SAM" id="SignalP"/>
    </source>
</evidence>
<evidence type="ECO:0000313" key="3">
    <source>
        <dbReference type="EMBL" id="MDO7875619.1"/>
    </source>
</evidence>